<reference evidence="2 3" key="1">
    <citation type="submission" date="2019-07" db="EMBL/GenBank/DDBJ databases">
        <title>Whole genome shotgun sequence of Cellulomonas persica NBRC 101101.</title>
        <authorList>
            <person name="Hosoyama A."/>
            <person name="Uohara A."/>
            <person name="Ohji S."/>
            <person name="Ichikawa N."/>
        </authorList>
    </citation>
    <scope>NUCLEOTIDE SEQUENCE [LARGE SCALE GENOMIC DNA]</scope>
    <source>
        <strain evidence="2 3">NBRC 101101</strain>
    </source>
</reference>
<dbReference type="NCBIfam" id="NF041518">
    <property type="entry name" value="choice_anch_Q"/>
    <property type="match status" value="1"/>
</dbReference>
<organism evidence="2 3">
    <name type="scientific">Cellulomonas persica</name>
    <dbReference type="NCBI Taxonomy" id="76861"/>
    <lineage>
        <taxon>Bacteria</taxon>
        <taxon>Bacillati</taxon>
        <taxon>Actinomycetota</taxon>
        <taxon>Actinomycetes</taxon>
        <taxon>Micrococcales</taxon>
        <taxon>Cellulomonadaceae</taxon>
        <taxon>Cellulomonas</taxon>
    </lineage>
</organism>
<dbReference type="SUPFAM" id="SSF51120">
    <property type="entry name" value="beta-Roll"/>
    <property type="match status" value="1"/>
</dbReference>
<dbReference type="Gene3D" id="2.150.10.10">
    <property type="entry name" value="Serralysin-like metalloprotease, C-terminal"/>
    <property type="match status" value="1"/>
</dbReference>
<dbReference type="InterPro" id="IPR006626">
    <property type="entry name" value="PbH1"/>
</dbReference>
<sequence length="645" mass="61820">MPSGGPGLGDLAMMKRAAVVSTFALVAASIPVVLLATPSAAATVTVTTTADVVDGGDGLVSLREALDAANAATEPTVVDLAAAATYELTVCGDDEDANVAGDLDHTGAQTLTIDGNGSTVEQTCPGERVLDTLDSTTEVAIDDLTITGGDTFDGAAVRFNSDLALTGVTVSGNDAATGPVLNSGEEGHGSSIAVVDSVLGPNTGTGIRVSFGGISLDGSTITQHTGRAIGAIDGAVGIEDSTISDNGQGGVFTTGQGAGELTFIRSSAVDNGGPGVSCSACGDLVVTGSTITGNVPAGSTTGGGIVWAVDQDEPTDERTATITDSTVAGNTRVGPGGGLVVSIVELTDDAPQAQVVVTRSTFSGNSATGADGRGGGIHAVTGEVHVDNSTFSGNTAQVAGGGVATSTGDVVLRHATVVGNSAPTGANIATGADLGSFGSVVGAAAGGGTDCAIAGTTTSSGYNVGGDASCAFVGGPGDQSGVGDVQLGALADNGGPTRTLLPLGTSPVAGAVPAAACTVFAVDQRGVTRPTGTDCEAGAVEIEEPAAEAVCTRTGTAWSDLLIGGHGDDVLCGLGGADILIGGKGDDRLIGGDGADLLLGGPGGDVLEGGAGKDLLIGGPGVDTMDGGPGKDLCVAGDGGTPALC</sequence>
<dbReference type="GO" id="GO:0005509">
    <property type="term" value="F:calcium ion binding"/>
    <property type="evidence" value="ECO:0007669"/>
    <property type="project" value="InterPro"/>
</dbReference>
<keyword evidence="3" id="KW-1185">Reference proteome</keyword>
<accession>A0A510UTN6</accession>
<dbReference type="PROSITE" id="PS00330">
    <property type="entry name" value="HEMOLYSIN_CALCIUM"/>
    <property type="match status" value="4"/>
</dbReference>
<dbReference type="InterPro" id="IPR011049">
    <property type="entry name" value="Serralysin-like_metalloprot_C"/>
</dbReference>
<dbReference type="OrthoDB" id="4832494at2"/>
<dbReference type="PRINTS" id="PR00313">
    <property type="entry name" value="CABNDNGRPT"/>
</dbReference>
<evidence type="ECO:0000313" key="2">
    <source>
        <dbReference type="EMBL" id="GEK18027.1"/>
    </source>
</evidence>
<evidence type="ECO:0000313" key="3">
    <source>
        <dbReference type="Proteomes" id="UP000321386"/>
    </source>
</evidence>
<name>A0A510UTN6_9CELL</name>
<dbReference type="InterPro" id="IPR018511">
    <property type="entry name" value="Hemolysin-typ_Ca-bd_CS"/>
</dbReference>
<dbReference type="SMART" id="SM00710">
    <property type="entry name" value="PbH1"/>
    <property type="match status" value="8"/>
</dbReference>
<comment type="caution">
    <text evidence="2">The sequence shown here is derived from an EMBL/GenBank/DDBJ whole genome shotgun (WGS) entry which is preliminary data.</text>
</comment>
<dbReference type="InterPro" id="IPR011050">
    <property type="entry name" value="Pectin_lyase_fold/virulence"/>
</dbReference>
<dbReference type="InterPro" id="IPR001343">
    <property type="entry name" value="Hemolysn_Ca-bd"/>
</dbReference>
<dbReference type="Pfam" id="PF00353">
    <property type="entry name" value="HemolysinCabind"/>
    <property type="match status" value="2"/>
</dbReference>
<dbReference type="InterPro" id="IPR059226">
    <property type="entry name" value="Choice_anch_Q_dom"/>
</dbReference>
<evidence type="ECO:0000259" key="1">
    <source>
        <dbReference type="Pfam" id="PF13229"/>
    </source>
</evidence>
<dbReference type="SUPFAM" id="SSF51126">
    <property type="entry name" value="Pectin lyase-like"/>
    <property type="match status" value="2"/>
</dbReference>
<dbReference type="InterPro" id="IPR039448">
    <property type="entry name" value="Beta_helix"/>
</dbReference>
<gene>
    <name evidence="2" type="ORF">CPE01_17600</name>
</gene>
<dbReference type="Gene3D" id="2.160.20.10">
    <property type="entry name" value="Single-stranded right-handed beta-helix, Pectin lyase-like"/>
    <property type="match status" value="1"/>
</dbReference>
<proteinExistence type="predicted"/>
<protein>
    <recommendedName>
        <fullName evidence="1">Right handed beta helix domain-containing protein</fullName>
    </recommendedName>
</protein>
<dbReference type="Proteomes" id="UP000321386">
    <property type="component" value="Unassembled WGS sequence"/>
</dbReference>
<dbReference type="EMBL" id="BJUA01000007">
    <property type="protein sequence ID" value="GEK18027.1"/>
    <property type="molecule type" value="Genomic_DNA"/>
</dbReference>
<dbReference type="AlphaFoldDB" id="A0A510UTN6"/>
<dbReference type="InterPro" id="IPR012334">
    <property type="entry name" value="Pectin_lyas_fold"/>
</dbReference>
<feature type="domain" description="Right handed beta helix" evidence="1">
    <location>
        <begin position="194"/>
        <end position="333"/>
    </location>
</feature>
<dbReference type="Pfam" id="PF13229">
    <property type="entry name" value="Beta_helix"/>
    <property type="match status" value="1"/>
</dbReference>